<evidence type="ECO:0000313" key="4">
    <source>
        <dbReference type="Proteomes" id="UP000076321"/>
    </source>
</evidence>
<dbReference type="EMBL" id="LQCI01000007">
    <property type="protein sequence ID" value="KZB86549.1"/>
    <property type="molecule type" value="Genomic_DNA"/>
</dbReference>
<dbReference type="EMBL" id="LOBU02000031">
    <property type="protein sequence ID" value="OKA03494.1"/>
    <property type="molecule type" value="Genomic_DNA"/>
</dbReference>
<comment type="caution">
    <text evidence="2">The sequence shown here is derived from an EMBL/GenBank/DDBJ whole genome shotgun (WGS) entry which is preliminary data.</text>
</comment>
<evidence type="ECO:0000256" key="1">
    <source>
        <dbReference type="SAM" id="Phobius"/>
    </source>
</evidence>
<feature type="transmembrane region" description="Helical" evidence="1">
    <location>
        <begin position="104"/>
        <end position="124"/>
    </location>
</feature>
<organism evidence="2 4">
    <name type="scientific">Amycolatopsis regifaucium</name>
    <dbReference type="NCBI Taxonomy" id="546365"/>
    <lineage>
        <taxon>Bacteria</taxon>
        <taxon>Bacillati</taxon>
        <taxon>Actinomycetota</taxon>
        <taxon>Actinomycetes</taxon>
        <taxon>Pseudonocardiales</taxon>
        <taxon>Pseudonocardiaceae</taxon>
        <taxon>Amycolatopsis</taxon>
    </lineage>
</organism>
<dbReference type="OrthoDB" id="3633836at2"/>
<keyword evidence="1" id="KW-0472">Membrane</keyword>
<evidence type="ECO:0000313" key="2">
    <source>
        <dbReference type="EMBL" id="KZB86549.1"/>
    </source>
</evidence>
<keyword evidence="5" id="KW-1185">Reference proteome</keyword>
<proteinExistence type="predicted"/>
<reference evidence="3 5" key="2">
    <citation type="submission" date="2016-11" db="EMBL/GenBank/DDBJ databases">
        <title>Genome sequencing of Amycolatopsis regifaucium.</title>
        <authorList>
            <person name="Mayilraj S."/>
            <person name="Kaur N."/>
        </authorList>
    </citation>
    <scope>NUCLEOTIDE SEQUENCE [LARGE SCALE GENOMIC DNA]</scope>
    <source>
        <strain evidence="3 5">GY080</strain>
    </source>
</reference>
<reference evidence="2 4" key="1">
    <citation type="submission" date="2015-12" db="EMBL/GenBank/DDBJ databases">
        <title>Amycolatopsis regifaucium genome sequencing and assembly.</title>
        <authorList>
            <person name="Mayilraj S."/>
        </authorList>
    </citation>
    <scope>NUCLEOTIDE SEQUENCE [LARGE SCALE GENOMIC DNA]</scope>
    <source>
        <strain evidence="2 4">GY080</strain>
    </source>
</reference>
<feature type="transmembrane region" description="Helical" evidence="1">
    <location>
        <begin position="144"/>
        <end position="167"/>
    </location>
</feature>
<dbReference type="RefSeq" id="WP_061988072.1">
    <property type="nucleotide sequence ID" value="NZ_FOPQ01000016.1"/>
</dbReference>
<feature type="transmembrane region" description="Helical" evidence="1">
    <location>
        <begin position="40"/>
        <end position="62"/>
    </location>
</feature>
<protein>
    <submittedName>
        <fullName evidence="2">Uncharacterized protein</fullName>
    </submittedName>
</protein>
<dbReference type="Proteomes" id="UP000186883">
    <property type="component" value="Unassembled WGS sequence"/>
</dbReference>
<evidence type="ECO:0000313" key="3">
    <source>
        <dbReference type="EMBL" id="OKA03494.1"/>
    </source>
</evidence>
<feature type="transmembrane region" description="Helical" evidence="1">
    <location>
        <begin position="74"/>
        <end position="97"/>
    </location>
</feature>
<keyword evidence="1" id="KW-0812">Transmembrane</keyword>
<evidence type="ECO:0000313" key="5">
    <source>
        <dbReference type="Proteomes" id="UP000186883"/>
    </source>
</evidence>
<gene>
    <name evidence="3" type="ORF">ATP06_0235910</name>
    <name evidence="2" type="ORF">AVL48_26265</name>
</gene>
<sequence>MQPHQANPPHGQPQQGYPPPSYPQQFGAPVRLRANPVASILAGLLALLTAGLLVWFAVANILVNNFPEPWPSGVWINVVGGFCSAGLLVVLAVFTFLRTVAGAWTLGAINVFFVIMNLVFSPLAHGVSFGSQLDFVFGFHKATGIAVGLTTIFGTLTAIIAFVAAIARRP</sequence>
<accession>A0A154MST4</accession>
<dbReference type="Proteomes" id="UP000076321">
    <property type="component" value="Unassembled WGS sequence"/>
</dbReference>
<keyword evidence="1" id="KW-1133">Transmembrane helix</keyword>
<name>A0A154MST4_9PSEU</name>
<dbReference type="AlphaFoldDB" id="A0A154MST4"/>